<dbReference type="Pfam" id="PF21374">
    <property type="entry name" value="WsaF_N"/>
    <property type="match status" value="1"/>
</dbReference>
<dbReference type="Proteomes" id="UP001526143">
    <property type="component" value="Unassembled WGS sequence"/>
</dbReference>
<evidence type="ECO:0008006" key="5">
    <source>
        <dbReference type="Google" id="ProtNLM"/>
    </source>
</evidence>
<gene>
    <name evidence="3" type="ORF">OGM63_25020</name>
</gene>
<keyword evidence="4" id="KW-1185">Reference proteome</keyword>
<organism evidence="3 4">
    <name type="scientific">Plectonema radiosum NIES-515</name>
    <dbReference type="NCBI Taxonomy" id="2986073"/>
    <lineage>
        <taxon>Bacteria</taxon>
        <taxon>Bacillati</taxon>
        <taxon>Cyanobacteriota</taxon>
        <taxon>Cyanophyceae</taxon>
        <taxon>Oscillatoriophycideae</taxon>
        <taxon>Oscillatoriales</taxon>
        <taxon>Microcoleaceae</taxon>
        <taxon>Plectonema</taxon>
    </lineage>
</organism>
<feature type="domain" description="WsaF C-terminal" evidence="2">
    <location>
        <begin position="292"/>
        <end position="424"/>
    </location>
</feature>
<dbReference type="Gene3D" id="3.40.50.11090">
    <property type="match status" value="1"/>
</dbReference>
<evidence type="ECO:0000259" key="1">
    <source>
        <dbReference type="Pfam" id="PF21374"/>
    </source>
</evidence>
<dbReference type="Gene3D" id="3.40.50.2000">
    <property type="entry name" value="Glycogen Phosphorylase B"/>
    <property type="match status" value="1"/>
</dbReference>
<evidence type="ECO:0000313" key="3">
    <source>
        <dbReference type="EMBL" id="MCV3216727.1"/>
    </source>
</evidence>
<dbReference type="EMBL" id="JAOWRF010000355">
    <property type="protein sequence ID" value="MCV3216727.1"/>
    <property type="molecule type" value="Genomic_DNA"/>
</dbReference>
<dbReference type="Pfam" id="PF22772">
    <property type="entry name" value="WsaF_C"/>
    <property type="match status" value="1"/>
</dbReference>
<comment type="caution">
    <text evidence="3">The sequence shown here is derived from an EMBL/GenBank/DDBJ whole genome shotgun (WGS) entry which is preliminary data.</text>
</comment>
<protein>
    <recommendedName>
        <fullName evidence="5">Group 1 glycosyl transferase</fullName>
    </recommendedName>
</protein>
<dbReference type="InterPro" id="IPR048510">
    <property type="entry name" value="WsaF_N"/>
</dbReference>
<sequence length="464" mass="53972">MINKNWLHKLISIQEELDSRQSKILENQAELDRKYLFATVPDALTDNVEHTLTDNVEHTLTDNVEHTLTDNVEHTVTNNVKDFWHHQRFPHLKPLQVFSVSFLERRINLVTDSINSGSLYGGVGTAIIFCTLLAKEWDCKLRVITRTEKADEKNFFDVLTANSISCNQNVEFIFASIFESSDHDIDVCERDTFVTTSWWTTWSTIQSISTEKIVYLLQEDERMFYPHGDEHIRCTQILSNTEIQFVVNSQLLFDHLIYDGFYNIKTKGLYFEPSFSKNLYYPESIERKDAKKNFFFYARPNNLRNLFYFGLEVIEAAVYRGILDIDEWELFFVGKDIPQLKIAGFYEPKRIEGLTWSEYAKFIRSVDLGLCLMYTPHPSYPPLDLAASGSVVVTNRFGLKKELDIYSKNIICKDCNLESILQGISEGIKISHDQVYRSKNCEENSILQDWKISFKDVVKHFGVN</sequence>
<name>A0ABT3B5S0_9CYAN</name>
<feature type="domain" description="WsaF N-terminal" evidence="1">
    <location>
        <begin position="106"/>
        <end position="229"/>
    </location>
</feature>
<accession>A0ABT3B5S0</accession>
<proteinExistence type="predicted"/>
<dbReference type="RefSeq" id="WP_263748386.1">
    <property type="nucleotide sequence ID" value="NZ_JAOWRF010000355.1"/>
</dbReference>
<dbReference type="InterPro" id="IPR055050">
    <property type="entry name" value="WsaF_C"/>
</dbReference>
<evidence type="ECO:0000313" key="4">
    <source>
        <dbReference type="Proteomes" id="UP001526143"/>
    </source>
</evidence>
<reference evidence="3 4" key="1">
    <citation type="submission" date="2022-10" db="EMBL/GenBank/DDBJ databases">
        <title>Identification of biosynthetic pathway for the production of the potent trypsin inhibitor radiosumin.</title>
        <authorList>
            <person name="Fewer D.P."/>
            <person name="Delbaje E."/>
            <person name="Ouyang X."/>
            <person name="Agostino P.D."/>
            <person name="Wahlsten M."/>
            <person name="Jokela J."/>
            <person name="Permi P."/>
            <person name="Haapaniemi E."/>
            <person name="Koistinen H."/>
        </authorList>
    </citation>
    <scope>NUCLEOTIDE SEQUENCE [LARGE SCALE GENOMIC DNA]</scope>
    <source>
        <strain evidence="3 4">NIES-515</strain>
    </source>
</reference>
<evidence type="ECO:0000259" key="2">
    <source>
        <dbReference type="Pfam" id="PF22772"/>
    </source>
</evidence>